<keyword evidence="4" id="KW-0636">Prenylation</keyword>
<proteinExistence type="inferred from homology"/>
<keyword evidence="2" id="KW-0479">Metal-binding</keyword>
<evidence type="ECO:0000313" key="8">
    <source>
        <dbReference type="EMBL" id="KAG2384729.1"/>
    </source>
</evidence>
<feature type="domain" description="HMA" evidence="7">
    <location>
        <begin position="1"/>
        <end position="67"/>
    </location>
</feature>
<dbReference type="AlphaFoldDB" id="A0A8T0JVP8"/>
<evidence type="ECO:0000256" key="4">
    <source>
        <dbReference type="ARBA" id="ARBA00023289"/>
    </source>
</evidence>
<dbReference type="PANTHER" id="PTHR45811">
    <property type="entry name" value="COPPER TRANSPORT PROTEIN FAMILY-RELATED"/>
    <property type="match status" value="1"/>
</dbReference>
<reference evidence="8 9" key="1">
    <citation type="submission" date="2020-05" db="EMBL/GenBank/DDBJ databases">
        <title>Vigna angularis (adzuki bean) Var. LongXiaoDou No. 4 denovo assembly.</title>
        <authorList>
            <person name="Xiang H."/>
        </authorList>
    </citation>
    <scope>NUCLEOTIDE SEQUENCE [LARGE SCALE GENOMIC DNA]</scope>
    <source>
        <tissue evidence="8">Leaf</tissue>
    </source>
</reference>
<comment type="caution">
    <text evidence="8">The sequence shown here is derived from an EMBL/GenBank/DDBJ whole genome shotgun (WGS) entry which is preliminary data.</text>
</comment>
<dbReference type="Pfam" id="PF00403">
    <property type="entry name" value="HMA"/>
    <property type="match status" value="1"/>
</dbReference>
<keyword evidence="3" id="KW-0449">Lipoprotein</keyword>
<evidence type="ECO:0000256" key="6">
    <source>
        <dbReference type="SAM" id="MobiDB-lite"/>
    </source>
</evidence>
<dbReference type="Proteomes" id="UP000743370">
    <property type="component" value="Unassembled WGS sequence"/>
</dbReference>
<feature type="region of interest" description="Disordered" evidence="6">
    <location>
        <begin position="168"/>
        <end position="249"/>
    </location>
</feature>
<dbReference type="InterPro" id="IPR006121">
    <property type="entry name" value="HMA_dom"/>
</dbReference>
<feature type="compositionally biased region" description="Pro residues" evidence="6">
    <location>
        <begin position="169"/>
        <end position="190"/>
    </location>
</feature>
<evidence type="ECO:0000256" key="5">
    <source>
        <dbReference type="ARBA" id="ARBA00024045"/>
    </source>
</evidence>
<gene>
    <name evidence="8" type="ORF">HKW66_Vig0118210</name>
</gene>
<accession>A0A8T0JVP8</accession>
<dbReference type="GO" id="GO:0046872">
    <property type="term" value="F:metal ion binding"/>
    <property type="evidence" value="ECO:0007669"/>
    <property type="project" value="UniProtKB-KW"/>
</dbReference>
<evidence type="ECO:0000256" key="1">
    <source>
        <dbReference type="ARBA" id="ARBA00022481"/>
    </source>
</evidence>
<dbReference type="PANTHER" id="PTHR45811:SF38">
    <property type="entry name" value="HEAVY METAL-ASSOCIATED DOMAIN PROTEIN"/>
    <property type="match status" value="1"/>
</dbReference>
<keyword evidence="1" id="KW-0488">Methylation</keyword>
<dbReference type="EMBL" id="JABFOF010000008">
    <property type="protein sequence ID" value="KAG2384729.1"/>
    <property type="molecule type" value="Genomic_DNA"/>
</dbReference>
<organism evidence="8 9">
    <name type="scientific">Phaseolus angularis</name>
    <name type="common">Azuki bean</name>
    <name type="synonym">Vigna angularis</name>
    <dbReference type="NCBI Taxonomy" id="3914"/>
    <lineage>
        <taxon>Eukaryota</taxon>
        <taxon>Viridiplantae</taxon>
        <taxon>Streptophyta</taxon>
        <taxon>Embryophyta</taxon>
        <taxon>Tracheophyta</taxon>
        <taxon>Spermatophyta</taxon>
        <taxon>Magnoliopsida</taxon>
        <taxon>eudicotyledons</taxon>
        <taxon>Gunneridae</taxon>
        <taxon>Pentapetalae</taxon>
        <taxon>rosids</taxon>
        <taxon>fabids</taxon>
        <taxon>Fabales</taxon>
        <taxon>Fabaceae</taxon>
        <taxon>Papilionoideae</taxon>
        <taxon>50 kb inversion clade</taxon>
        <taxon>NPAAA clade</taxon>
        <taxon>indigoferoid/millettioid clade</taxon>
        <taxon>Phaseoleae</taxon>
        <taxon>Vigna</taxon>
    </lineage>
</organism>
<evidence type="ECO:0000313" key="9">
    <source>
        <dbReference type="Proteomes" id="UP000743370"/>
    </source>
</evidence>
<comment type="similarity">
    <text evidence="5">Belongs to the HIPP family.</text>
</comment>
<evidence type="ECO:0000256" key="2">
    <source>
        <dbReference type="ARBA" id="ARBA00022723"/>
    </source>
</evidence>
<dbReference type="InterPro" id="IPR051863">
    <property type="entry name" value="HIPP"/>
</dbReference>
<evidence type="ECO:0000256" key="3">
    <source>
        <dbReference type="ARBA" id="ARBA00023288"/>
    </source>
</evidence>
<name>A0A8T0JVP8_PHAAN</name>
<dbReference type="Gene3D" id="3.30.70.100">
    <property type="match status" value="1"/>
</dbReference>
<sequence>MKKVVVKMDLHDDKIKRKAMKTASGLSGIESVSVDLKNMKLVLLGEIDPVSAVSKLRKWCPTELISVGPAKEEKEKEKVDPPKVAVPVYENYPFYYYPYHMFLFFSLLSRSNLKATTPPLRLSVATTPLLRRHHSVAPPSPPLCCSVVATSPSTPPLRFRCQKIWLHPTPQPQPVTPPTSQPQPVTPPTSDPSNLGPVRTATERDLTPPADAISDLPPSEPSTLVDEAVAGPSGSASKAEDDSVNEDDGWVLAIEKVISLYWEMREKEGAILKLRE</sequence>
<evidence type="ECO:0000259" key="7">
    <source>
        <dbReference type="PROSITE" id="PS50846"/>
    </source>
</evidence>
<protein>
    <submittedName>
        <fullName evidence="8">Heavy metal-associated isoprenylated plant protein</fullName>
    </submittedName>
</protein>
<dbReference type="PROSITE" id="PS50846">
    <property type="entry name" value="HMA_2"/>
    <property type="match status" value="1"/>
</dbReference>